<evidence type="ECO:0000256" key="6">
    <source>
        <dbReference type="ARBA" id="ARBA00023136"/>
    </source>
</evidence>
<feature type="region of interest" description="Disordered" evidence="7">
    <location>
        <begin position="1"/>
        <end position="36"/>
    </location>
</feature>
<evidence type="ECO:0000256" key="3">
    <source>
        <dbReference type="ARBA" id="ARBA00022448"/>
    </source>
</evidence>
<dbReference type="GO" id="GO:0005384">
    <property type="term" value="F:manganese ion transmembrane transporter activity"/>
    <property type="evidence" value="ECO:0007669"/>
    <property type="project" value="TreeGrafter"/>
</dbReference>
<keyword evidence="5 8" id="KW-1133">Transmembrane helix</keyword>
<evidence type="ECO:0000256" key="4">
    <source>
        <dbReference type="ARBA" id="ARBA00022692"/>
    </source>
</evidence>
<feature type="transmembrane region" description="Helical" evidence="8">
    <location>
        <begin position="249"/>
        <end position="271"/>
    </location>
</feature>
<dbReference type="NCBIfam" id="TIGR01197">
    <property type="entry name" value="nramp"/>
    <property type="match status" value="1"/>
</dbReference>
<feature type="transmembrane region" description="Helical" evidence="8">
    <location>
        <begin position="500"/>
        <end position="522"/>
    </location>
</feature>
<dbReference type="GO" id="GO:0015086">
    <property type="term" value="F:cadmium ion transmembrane transporter activity"/>
    <property type="evidence" value="ECO:0007669"/>
    <property type="project" value="TreeGrafter"/>
</dbReference>
<sequence length="562" mass="63201">MADPSDVIENDPENEDVMEKNDSGDGDVQQNGQEKKQQFSSVASTYFDQKIQIPDVSQTRFSFRKLWAFTGPGFLMSIAYLDPGNIESDLQAGSVARFKLLWVLMSATFLGLLMQRLSARLGVVTGFHLAEICYKKYGKVPRIILWIMIEIAIIGSDMQEVIGTAIAFYLLSNGKIPLYAGVLITIFDTFTFLFLDKFGLRKLEFFFTFLITVMAVTFGYEYVVVAPDQPSLLKGLFVPGCADCGPKQILQAVGIIGAIIMPHNIYLHSALVKSRDVDRTKKEEVSEANKYFFIEAAIALLVSFIINVFVTSVFAEGFYGRRPEDIYSKCLAEGNPYAYLFNVTEVQVDIYRGGVFLGCQFGIAAMYIWAVGILAAGQSSTMTGTYTGQFVMEGFLNLKWKRWQRVLLTRTIAIAPTIFISIYEGIEQLSGMNDLLNVLMSLQLPFALIPILAFTSSTDIMGDFKNGIVMKIISGVLAAVVIGINMYFVAVYIQQLPNHWAIYLGVAVLIFFYFAFVLYLVWHCLVTMEIEIFSRIPLLRRFYPRYQLLISESNSDLQYSTF</sequence>
<dbReference type="GO" id="GO:0005886">
    <property type="term" value="C:plasma membrane"/>
    <property type="evidence" value="ECO:0007669"/>
    <property type="project" value="TreeGrafter"/>
</dbReference>
<dbReference type="GO" id="GO:0010008">
    <property type="term" value="C:endosome membrane"/>
    <property type="evidence" value="ECO:0007669"/>
    <property type="project" value="TreeGrafter"/>
</dbReference>
<keyword evidence="6 8" id="KW-0472">Membrane</keyword>
<name>A0A6J8BK25_MYTCO</name>
<organism evidence="9 10">
    <name type="scientific">Mytilus coruscus</name>
    <name type="common">Sea mussel</name>
    <dbReference type="NCBI Taxonomy" id="42192"/>
    <lineage>
        <taxon>Eukaryota</taxon>
        <taxon>Metazoa</taxon>
        <taxon>Spiralia</taxon>
        <taxon>Lophotrochozoa</taxon>
        <taxon>Mollusca</taxon>
        <taxon>Bivalvia</taxon>
        <taxon>Autobranchia</taxon>
        <taxon>Pteriomorphia</taxon>
        <taxon>Mytilida</taxon>
        <taxon>Mytiloidea</taxon>
        <taxon>Mytilidae</taxon>
        <taxon>Mytilinae</taxon>
        <taxon>Mytilus</taxon>
    </lineage>
</organism>
<dbReference type="EMBL" id="CACVKT020003242">
    <property type="protein sequence ID" value="CAC5382607.1"/>
    <property type="molecule type" value="Genomic_DNA"/>
</dbReference>
<dbReference type="PANTHER" id="PTHR11706:SF33">
    <property type="entry name" value="NATURAL RESISTANCE-ASSOCIATED MACROPHAGE PROTEIN 2"/>
    <property type="match status" value="1"/>
</dbReference>
<dbReference type="Pfam" id="PF01566">
    <property type="entry name" value="Nramp"/>
    <property type="match status" value="1"/>
</dbReference>
<evidence type="ECO:0000256" key="7">
    <source>
        <dbReference type="SAM" id="MobiDB-lite"/>
    </source>
</evidence>
<dbReference type="OrthoDB" id="409173at2759"/>
<proteinExistence type="inferred from homology"/>
<dbReference type="HAMAP" id="MF_00221">
    <property type="entry name" value="NRAMP"/>
    <property type="match status" value="1"/>
</dbReference>
<accession>A0A6J8BK25</accession>
<evidence type="ECO:0000313" key="10">
    <source>
        <dbReference type="Proteomes" id="UP000507470"/>
    </source>
</evidence>
<evidence type="ECO:0000256" key="5">
    <source>
        <dbReference type="ARBA" id="ARBA00022989"/>
    </source>
</evidence>
<evidence type="ECO:0000256" key="8">
    <source>
        <dbReference type="SAM" id="Phobius"/>
    </source>
</evidence>
<protein>
    <submittedName>
        <fullName evidence="9">SLC11A2</fullName>
    </submittedName>
</protein>
<dbReference type="AlphaFoldDB" id="A0A6J8BK25"/>
<evidence type="ECO:0000313" key="9">
    <source>
        <dbReference type="EMBL" id="CAC5382607.1"/>
    </source>
</evidence>
<feature type="transmembrane region" description="Helical" evidence="8">
    <location>
        <begin position="207"/>
        <end position="225"/>
    </location>
</feature>
<gene>
    <name evidence="9" type="ORF">MCOR_18419</name>
</gene>
<dbReference type="PRINTS" id="PR00447">
    <property type="entry name" value="NATRESASSCMP"/>
</dbReference>
<dbReference type="NCBIfam" id="NF037982">
    <property type="entry name" value="Nramp_1"/>
    <property type="match status" value="1"/>
</dbReference>
<dbReference type="PANTHER" id="PTHR11706">
    <property type="entry name" value="SOLUTE CARRIER PROTEIN FAMILY 11 MEMBER"/>
    <property type="match status" value="1"/>
</dbReference>
<feature type="transmembrane region" description="Helical" evidence="8">
    <location>
        <begin position="435"/>
        <end position="456"/>
    </location>
</feature>
<dbReference type="Proteomes" id="UP000507470">
    <property type="component" value="Unassembled WGS sequence"/>
</dbReference>
<comment type="similarity">
    <text evidence="2">Belongs to the NRAMP family.</text>
</comment>
<comment type="subcellular location">
    <subcellularLocation>
        <location evidence="1">Membrane</location>
        <topology evidence="1">Multi-pass membrane protein</topology>
    </subcellularLocation>
</comment>
<keyword evidence="3" id="KW-0813">Transport</keyword>
<feature type="transmembrane region" description="Helical" evidence="8">
    <location>
        <begin position="468"/>
        <end position="494"/>
    </location>
</feature>
<reference evidence="9 10" key="1">
    <citation type="submission" date="2020-06" db="EMBL/GenBank/DDBJ databases">
        <authorList>
            <person name="Li R."/>
            <person name="Bekaert M."/>
        </authorList>
    </citation>
    <scope>NUCLEOTIDE SEQUENCE [LARGE SCALE GENOMIC DNA]</scope>
    <source>
        <strain evidence="10">wild</strain>
    </source>
</reference>
<feature type="transmembrane region" description="Helical" evidence="8">
    <location>
        <begin position="143"/>
        <end position="170"/>
    </location>
</feature>
<evidence type="ECO:0000256" key="1">
    <source>
        <dbReference type="ARBA" id="ARBA00004141"/>
    </source>
</evidence>
<dbReference type="GO" id="GO:0005381">
    <property type="term" value="F:iron ion transmembrane transporter activity"/>
    <property type="evidence" value="ECO:0007669"/>
    <property type="project" value="TreeGrafter"/>
</dbReference>
<feature type="transmembrane region" description="Helical" evidence="8">
    <location>
        <begin position="406"/>
        <end position="423"/>
    </location>
</feature>
<feature type="transmembrane region" description="Helical" evidence="8">
    <location>
        <begin position="292"/>
        <end position="315"/>
    </location>
</feature>
<keyword evidence="4 8" id="KW-0812">Transmembrane</keyword>
<evidence type="ECO:0000256" key="2">
    <source>
        <dbReference type="ARBA" id="ARBA00006670"/>
    </source>
</evidence>
<dbReference type="InterPro" id="IPR001046">
    <property type="entry name" value="NRAMP_fam"/>
</dbReference>
<feature type="transmembrane region" description="Helical" evidence="8">
    <location>
        <begin position="176"/>
        <end position="195"/>
    </location>
</feature>
<feature type="transmembrane region" description="Helical" evidence="8">
    <location>
        <begin position="355"/>
        <end position="376"/>
    </location>
</feature>
<feature type="compositionally biased region" description="Acidic residues" evidence="7">
    <location>
        <begin position="1"/>
        <end position="16"/>
    </location>
</feature>
<keyword evidence="10" id="KW-1185">Reference proteome</keyword>